<dbReference type="Proteomes" id="UP000054498">
    <property type="component" value="Unassembled WGS sequence"/>
</dbReference>
<evidence type="ECO:0000256" key="1">
    <source>
        <dbReference type="SAM" id="MobiDB-lite"/>
    </source>
</evidence>
<organism evidence="3 4">
    <name type="scientific">Monoraphidium neglectum</name>
    <dbReference type="NCBI Taxonomy" id="145388"/>
    <lineage>
        <taxon>Eukaryota</taxon>
        <taxon>Viridiplantae</taxon>
        <taxon>Chlorophyta</taxon>
        <taxon>core chlorophytes</taxon>
        <taxon>Chlorophyceae</taxon>
        <taxon>CS clade</taxon>
        <taxon>Sphaeropleales</taxon>
        <taxon>Selenastraceae</taxon>
        <taxon>Monoraphidium</taxon>
    </lineage>
</organism>
<evidence type="ECO:0008006" key="5">
    <source>
        <dbReference type="Google" id="ProtNLM"/>
    </source>
</evidence>
<keyword evidence="2" id="KW-0812">Transmembrane</keyword>
<sequence length="225" mass="22729">MVQGYKGPTIVFLGLLQALCLLALLAVRQRAIGLAAAAAAAPPPPPPATPPLERRDGSAGGAPDDFAPLAASLFGMHGLQLFYCSGHFCEFSGLQYASSFIGFDDMAPLVSGPLLLVNTFGPLMLLCLSLPLAVAAGRLAGGSGGGSADTARGGGGEGQGALAGALLWASGARAAALCVCVASAAVQQGHILLWAIFAPKLVFEMWLCAVADAFLLLGAWVLPAW</sequence>
<keyword evidence="2" id="KW-1133">Transmembrane helix</keyword>
<evidence type="ECO:0000313" key="3">
    <source>
        <dbReference type="EMBL" id="KIY92587.1"/>
    </source>
</evidence>
<dbReference type="GeneID" id="25733031"/>
<evidence type="ECO:0000256" key="2">
    <source>
        <dbReference type="SAM" id="Phobius"/>
    </source>
</evidence>
<dbReference type="EMBL" id="KK105490">
    <property type="protein sequence ID" value="KIY92587.1"/>
    <property type="molecule type" value="Genomic_DNA"/>
</dbReference>
<feature type="transmembrane region" description="Helical" evidence="2">
    <location>
        <begin position="114"/>
        <end position="134"/>
    </location>
</feature>
<dbReference type="KEGG" id="mng:MNEG_15376"/>
<keyword evidence="4" id="KW-1185">Reference proteome</keyword>
<protein>
    <recommendedName>
        <fullName evidence="5">GPI ethanolamine phosphate transferase 1</fullName>
    </recommendedName>
</protein>
<name>A0A0D2IXB0_9CHLO</name>
<feature type="transmembrane region" description="Helical" evidence="2">
    <location>
        <begin position="174"/>
        <end position="197"/>
    </location>
</feature>
<reference evidence="3 4" key="1">
    <citation type="journal article" date="2013" name="BMC Genomics">
        <title>Reconstruction of the lipid metabolism for the microalga Monoraphidium neglectum from its genome sequence reveals characteristics suitable for biofuel production.</title>
        <authorList>
            <person name="Bogen C."/>
            <person name="Al-Dilaimi A."/>
            <person name="Albersmeier A."/>
            <person name="Wichmann J."/>
            <person name="Grundmann M."/>
            <person name="Rupp O."/>
            <person name="Lauersen K.J."/>
            <person name="Blifernez-Klassen O."/>
            <person name="Kalinowski J."/>
            <person name="Goesmann A."/>
            <person name="Mussgnug J.H."/>
            <person name="Kruse O."/>
        </authorList>
    </citation>
    <scope>NUCLEOTIDE SEQUENCE [LARGE SCALE GENOMIC DNA]</scope>
    <source>
        <strain evidence="3 4">SAG 48.87</strain>
    </source>
</reference>
<feature type="compositionally biased region" description="Pro residues" evidence="1">
    <location>
        <begin position="41"/>
        <end position="50"/>
    </location>
</feature>
<dbReference type="GO" id="GO:0006506">
    <property type="term" value="P:GPI anchor biosynthetic process"/>
    <property type="evidence" value="ECO:0007669"/>
    <property type="project" value="InterPro"/>
</dbReference>
<dbReference type="AlphaFoldDB" id="A0A0D2IXB0"/>
<feature type="transmembrane region" description="Helical" evidence="2">
    <location>
        <begin position="203"/>
        <end position="222"/>
    </location>
</feature>
<gene>
    <name evidence="3" type="ORF">MNEG_15376</name>
</gene>
<evidence type="ECO:0000313" key="4">
    <source>
        <dbReference type="Proteomes" id="UP000054498"/>
    </source>
</evidence>
<dbReference type="PANTHER" id="PTHR23071">
    <property type="entry name" value="PHOSPHATIDYLINOSITOL GLYCAN"/>
    <property type="match status" value="1"/>
</dbReference>
<keyword evidence="2" id="KW-0472">Membrane</keyword>
<dbReference type="RefSeq" id="XP_013891607.1">
    <property type="nucleotide sequence ID" value="XM_014036153.1"/>
</dbReference>
<dbReference type="GO" id="GO:0005789">
    <property type="term" value="C:endoplasmic reticulum membrane"/>
    <property type="evidence" value="ECO:0007669"/>
    <property type="project" value="TreeGrafter"/>
</dbReference>
<accession>A0A0D2IXB0</accession>
<dbReference type="InterPro" id="IPR039524">
    <property type="entry name" value="PIGO/GPI13"/>
</dbReference>
<feature type="region of interest" description="Disordered" evidence="1">
    <location>
        <begin position="39"/>
        <end position="59"/>
    </location>
</feature>
<dbReference type="GO" id="GO:0051377">
    <property type="term" value="F:mannose-ethanolamine phosphotransferase activity"/>
    <property type="evidence" value="ECO:0007669"/>
    <property type="project" value="TreeGrafter"/>
</dbReference>
<dbReference type="STRING" id="145388.A0A0D2IXB0"/>
<proteinExistence type="predicted"/>
<dbReference type="PANTHER" id="PTHR23071:SF1">
    <property type="entry name" value="GPI ETHANOLAMINE PHOSPHATE TRANSFERASE 3"/>
    <property type="match status" value="1"/>
</dbReference>
<dbReference type="OrthoDB" id="272139at2759"/>